<sequence>NRRKNVIDTLRVVVERVEETSFEQPNYWVEKSIKLEKKNRLLEQENKRLHKETSQWMDHATYLKKTRKDQKFLKKLR</sequence>
<evidence type="ECO:0000313" key="1">
    <source>
        <dbReference type="EnsemblPlants" id="MELO3C035343.2.1"/>
    </source>
</evidence>
<proteinExistence type="predicted"/>
<dbReference type="Gramene" id="MELO3C035343.2.1">
    <property type="protein sequence ID" value="MELO3C035343.2.1"/>
    <property type="gene ID" value="MELO3C035343.2"/>
</dbReference>
<organism evidence="1">
    <name type="scientific">Cucumis melo</name>
    <name type="common">Muskmelon</name>
    <dbReference type="NCBI Taxonomy" id="3656"/>
    <lineage>
        <taxon>Eukaryota</taxon>
        <taxon>Viridiplantae</taxon>
        <taxon>Streptophyta</taxon>
        <taxon>Embryophyta</taxon>
        <taxon>Tracheophyta</taxon>
        <taxon>Spermatophyta</taxon>
        <taxon>Magnoliopsida</taxon>
        <taxon>eudicotyledons</taxon>
        <taxon>Gunneridae</taxon>
        <taxon>Pentapetalae</taxon>
        <taxon>rosids</taxon>
        <taxon>fabids</taxon>
        <taxon>Cucurbitales</taxon>
        <taxon>Cucurbitaceae</taxon>
        <taxon>Benincaseae</taxon>
        <taxon>Cucumis</taxon>
    </lineage>
</organism>
<reference evidence="1" key="1">
    <citation type="submission" date="2023-03" db="UniProtKB">
        <authorList>
            <consortium name="EnsemblPlants"/>
        </authorList>
    </citation>
    <scope>IDENTIFICATION</scope>
</reference>
<dbReference type="EnsemblPlants" id="MELO3C035343.2.1">
    <property type="protein sequence ID" value="MELO3C035343.2.1"/>
    <property type="gene ID" value="MELO3C035343.2"/>
</dbReference>
<dbReference type="AlphaFoldDB" id="A0A9I9EL90"/>
<accession>A0A9I9EL90</accession>
<name>A0A9I9EL90_CUCME</name>
<protein>
    <submittedName>
        <fullName evidence="1">Uncharacterized protein</fullName>
    </submittedName>
</protein>